<gene>
    <name evidence="2" type="ORF">Plo01_41260</name>
</gene>
<reference evidence="2 3" key="1">
    <citation type="submission" date="2021-01" db="EMBL/GenBank/DDBJ databases">
        <title>Whole genome shotgun sequence of Planobispora longispora NBRC 13918.</title>
        <authorList>
            <person name="Komaki H."/>
            <person name="Tamura T."/>
        </authorList>
    </citation>
    <scope>NUCLEOTIDE SEQUENCE [LARGE SCALE GENOMIC DNA]</scope>
    <source>
        <strain evidence="2 3">NBRC 13918</strain>
    </source>
</reference>
<sequence>MPARMTPDATPAERGAEHHRTPFRRNGTARRRVHGGGEGTAPWQGDAASYRAVSGRADGIRWGA</sequence>
<feature type="compositionally biased region" description="Basic residues" evidence="1">
    <location>
        <begin position="21"/>
        <end position="34"/>
    </location>
</feature>
<proteinExistence type="predicted"/>
<evidence type="ECO:0000256" key="1">
    <source>
        <dbReference type="SAM" id="MobiDB-lite"/>
    </source>
</evidence>
<feature type="region of interest" description="Disordered" evidence="1">
    <location>
        <begin position="1"/>
        <end position="46"/>
    </location>
</feature>
<keyword evidence="3" id="KW-1185">Reference proteome</keyword>
<protein>
    <submittedName>
        <fullName evidence="2">Uncharacterized protein</fullName>
    </submittedName>
</protein>
<evidence type="ECO:0000313" key="2">
    <source>
        <dbReference type="EMBL" id="GIH77697.1"/>
    </source>
</evidence>
<dbReference type="EMBL" id="BOOH01000034">
    <property type="protein sequence ID" value="GIH77697.1"/>
    <property type="molecule type" value="Genomic_DNA"/>
</dbReference>
<name>A0A8J3RPT6_9ACTN</name>
<dbReference type="Proteomes" id="UP000616724">
    <property type="component" value="Unassembled WGS sequence"/>
</dbReference>
<organism evidence="2 3">
    <name type="scientific">Planobispora longispora</name>
    <dbReference type="NCBI Taxonomy" id="28887"/>
    <lineage>
        <taxon>Bacteria</taxon>
        <taxon>Bacillati</taxon>
        <taxon>Actinomycetota</taxon>
        <taxon>Actinomycetes</taxon>
        <taxon>Streptosporangiales</taxon>
        <taxon>Streptosporangiaceae</taxon>
        <taxon>Planobispora</taxon>
    </lineage>
</organism>
<dbReference type="AlphaFoldDB" id="A0A8J3RPT6"/>
<evidence type="ECO:0000313" key="3">
    <source>
        <dbReference type="Proteomes" id="UP000616724"/>
    </source>
</evidence>
<comment type="caution">
    <text evidence="2">The sequence shown here is derived from an EMBL/GenBank/DDBJ whole genome shotgun (WGS) entry which is preliminary data.</text>
</comment>
<accession>A0A8J3RPT6</accession>